<dbReference type="SUPFAM" id="SSF54001">
    <property type="entry name" value="Cysteine proteinases"/>
    <property type="match status" value="1"/>
</dbReference>
<evidence type="ECO:0000259" key="5">
    <source>
        <dbReference type="PROSITE" id="PS51935"/>
    </source>
</evidence>
<dbReference type="InterPro" id="IPR051202">
    <property type="entry name" value="Peptidase_C40"/>
</dbReference>
<dbReference type="Gene3D" id="3.90.1720.10">
    <property type="entry name" value="endopeptidase domain like (from Nostoc punctiforme)"/>
    <property type="match status" value="1"/>
</dbReference>
<evidence type="ECO:0000256" key="3">
    <source>
        <dbReference type="ARBA" id="ARBA00022801"/>
    </source>
</evidence>
<gene>
    <name evidence="6" type="ORF">D7193_23920</name>
</gene>
<dbReference type="EMBL" id="RBAN01000004">
    <property type="protein sequence ID" value="RKN52866.1"/>
    <property type="molecule type" value="Genomic_DNA"/>
</dbReference>
<evidence type="ECO:0000256" key="1">
    <source>
        <dbReference type="ARBA" id="ARBA00007074"/>
    </source>
</evidence>
<name>A0A3A9ZZW4_9ACTN</name>
<dbReference type="PANTHER" id="PTHR47053">
    <property type="entry name" value="MUREIN DD-ENDOPEPTIDASE MEPH-RELATED"/>
    <property type="match status" value="1"/>
</dbReference>
<comment type="similarity">
    <text evidence="1">Belongs to the peptidase C40 family.</text>
</comment>
<dbReference type="Pfam" id="PF00877">
    <property type="entry name" value="NLPC_P60"/>
    <property type="match status" value="1"/>
</dbReference>
<reference evidence="6 7" key="1">
    <citation type="journal article" date="2015" name="Int. J. Syst. Evol. Microbiol.">
        <title>Micromonospora costi sp. nov., isolated from a leaf of Costus speciosus.</title>
        <authorList>
            <person name="Thawai C."/>
        </authorList>
    </citation>
    <scope>NUCLEOTIDE SEQUENCE [LARGE SCALE GENOMIC DNA]</scope>
    <source>
        <strain evidence="6 7">CS1-12</strain>
    </source>
</reference>
<keyword evidence="2" id="KW-0645">Protease</keyword>
<feature type="domain" description="NlpC/P60" evidence="5">
    <location>
        <begin position="241"/>
        <end position="366"/>
    </location>
</feature>
<dbReference type="PROSITE" id="PS51935">
    <property type="entry name" value="NLPC_P60"/>
    <property type="match status" value="1"/>
</dbReference>
<dbReference type="InterPro" id="IPR038765">
    <property type="entry name" value="Papain-like_cys_pep_sf"/>
</dbReference>
<dbReference type="GO" id="GO:0006508">
    <property type="term" value="P:proteolysis"/>
    <property type="evidence" value="ECO:0007669"/>
    <property type="project" value="UniProtKB-KW"/>
</dbReference>
<proteinExistence type="inferred from homology"/>
<evidence type="ECO:0000313" key="6">
    <source>
        <dbReference type="EMBL" id="RKN52866.1"/>
    </source>
</evidence>
<keyword evidence="7" id="KW-1185">Reference proteome</keyword>
<sequence length="367" mass="38660">MDLVCGEGCLHTVADRLEVGVRTLVRVALLAVAAGALAVGPAVPAPAAARTDPSPAAEPLDVGDTAYVDVAVATSWVRPGEDRPVDAPAVGDPVDIRAWTRAMTLAERAWLIGRLETQATYGTEVTVLARSGDWLQVAVHGQPTPRHTLGYPGWMPAAQVRAASRFGALVRSRPVAQVTAPTAWLSADPGGRRHLAELSLNTRLPLLARAGTAIRVATPAGAGWLPADAVATYAAATEIPAPTGEDLVATARQFVGLPYLWAGTSAFGFDCSGFTHTVYGLHGVTIPRDAAPQYAAGTPVPDDQLQPGDLLFYGRPGRIHHVGMYAGDGYMIDAPANSSTTESLLEYVPMSEHRYAFEYAGARRFLP</sequence>
<dbReference type="AlphaFoldDB" id="A0A3A9ZZW4"/>
<evidence type="ECO:0000313" key="7">
    <source>
        <dbReference type="Proteomes" id="UP000279968"/>
    </source>
</evidence>
<protein>
    <submittedName>
        <fullName evidence="6">NlpC/P60 family protein</fullName>
    </submittedName>
</protein>
<dbReference type="InterPro" id="IPR057812">
    <property type="entry name" value="SH3_YKFC_2nd"/>
</dbReference>
<organism evidence="6 7">
    <name type="scientific">Micromonospora costi</name>
    <dbReference type="NCBI Taxonomy" id="1530042"/>
    <lineage>
        <taxon>Bacteria</taxon>
        <taxon>Bacillati</taxon>
        <taxon>Actinomycetota</taxon>
        <taxon>Actinomycetes</taxon>
        <taxon>Micromonosporales</taxon>
        <taxon>Micromonosporaceae</taxon>
        <taxon>Micromonospora</taxon>
    </lineage>
</organism>
<keyword evidence="3" id="KW-0378">Hydrolase</keyword>
<evidence type="ECO:0000256" key="4">
    <source>
        <dbReference type="ARBA" id="ARBA00022807"/>
    </source>
</evidence>
<dbReference type="Pfam" id="PF23795">
    <property type="entry name" value="SH3_YKFC_2nd"/>
    <property type="match status" value="1"/>
</dbReference>
<dbReference type="InterPro" id="IPR000064">
    <property type="entry name" value="NLP_P60_dom"/>
</dbReference>
<dbReference type="PANTHER" id="PTHR47053:SF3">
    <property type="entry name" value="GAMMA-D-GLUTAMYL-L-LYSINE DIPEPTIDYL-PEPTIDASE"/>
    <property type="match status" value="1"/>
</dbReference>
<keyword evidence="4" id="KW-0788">Thiol protease</keyword>
<comment type="caution">
    <text evidence="6">The sequence shown here is derived from an EMBL/GenBank/DDBJ whole genome shotgun (WGS) entry which is preliminary data.</text>
</comment>
<accession>A0A3A9ZZW4</accession>
<evidence type="ECO:0000256" key="2">
    <source>
        <dbReference type="ARBA" id="ARBA00022670"/>
    </source>
</evidence>
<dbReference type="Gene3D" id="2.30.30.40">
    <property type="entry name" value="SH3 Domains"/>
    <property type="match status" value="2"/>
</dbReference>
<dbReference type="Proteomes" id="UP000279968">
    <property type="component" value="Unassembled WGS sequence"/>
</dbReference>
<dbReference type="GO" id="GO:0008234">
    <property type="term" value="F:cysteine-type peptidase activity"/>
    <property type="evidence" value="ECO:0007669"/>
    <property type="project" value="UniProtKB-KW"/>
</dbReference>